<keyword evidence="2 10" id="KW-0158">Chromosome</keyword>
<evidence type="ECO:0000259" key="14">
    <source>
        <dbReference type="SMART" id="SM01287"/>
    </source>
</evidence>
<evidence type="ECO:0000313" key="16">
    <source>
        <dbReference type="Proteomes" id="UP001059546"/>
    </source>
</evidence>
<dbReference type="SMART" id="SM01285">
    <property type="entry name" value="FACT-Spt16_Nlob"/>
    <property type="match status" value="1"/>
</dbReference>
<dbReference type="GO" id="GO:0035101">
    <property type="term" value="C:FACT complex"/>
    <property type="evidence" value="ECO:0007669"/>
    <property type="project" value="UniProtKB-UniRule"/>
</dbReference>
<dbReference type="InterPro" id="IPR013719">
    <property type="entry name" value="RTT106/SPT16-like_middle_dom"/>
</dbReference>
<proteinExistence type="inferred from homology"/>
<dbReference type="PANTHER" id="PTHR13980">
    <property type="entry name" value="CDC68 RELATED"/>
    <property type="match status" value="1"/>
</dbReference>
<evidence type="ECO:0000313" key="15">
    <source>
        <dbReference type="EMBL" id="UTX42734.1"/>
    </source>
</evidence>
<dbReference type="InterPro" id="IPR000994">
    <property type="entry name" value="Pept_M24"/>
</dbReference>
<dbReference type="GO" id="GO:0031491">
    <property type="term" value="F:nucleosome binding"/>
    <property type="evidence" value="ECO:0007669"/>
    <property type="project" value="TreeGrafter"/>
</dbReference>
<evidence type="ECO:0000256" key="8">
    <source>
        <dbReference type="ARBA" id="ARBA00023204"/>
    </source>
</evidence>
<dbReference type="Pfam" id="PF14826">
    <property type="entry name" value="FACT-Spt16_Nlob"/>
    <property type="match status" value="1"/>
</dbReference>
<dbReference type="Pfam" id="PF00557">
    <property type="entry name" value="Peptidase_M24"/>
    <property type="match status" value="1"/>
</dbReference>
<dbReference type="Gene3D" id="2.30.29.210">
    <property type="entry name" value="FACT complex subunit Spt16p/Cdc68p"/>
    <property type="match status" value="1"/>
</dbReference>
<evidence type="ECO:0000256" key="9">
    <source>
        <dbReference type="ARBA" id="ARBA00023242"/>
    </source>
</evidence>
<dbReference type="GO" id="GO:0006260">
    <property type="term" value="P:DNA replication"/>
    <property type="evidence" value="ECO:0007669"/>
    <property type="project" value="UniProtKB-KW"/>
</dbReference>
<feature type="domain" description="FACT complex subunit SPT16 N-terminal lobe" evidence="12">
    <location>
        <begin position="6"/>
        <end position="135"/>
    </location>
</feature>
<evidence type="ECO:0000256" key="7">
    <source>
        <dbReference type="ARBA" id="ARBA00023163"/>
    </source>
</evidence>
<evidence type="ECO:0000256" key="3">
    <source>
        <dbReference type="ARBA" id="ARBA00022705"/>
    </source>
</evidence>
<dbReference type="PANTHER" id="PTHR13980:SF15">
    <property type="entry name" value="FACT COMPLEX SUBUNIT SPT16"/>
    <property type="match status" value="1"/>
</dbReference>
<dbReference type="InterPro" id="IPR013953">
    <property type="entry name" value="FACT_SPT16_M"/>
</dbReference>
<keyword evidence="5 10" id="KW-0805">Transcription regulation</keyword>
<dbReference type="Proteomes" id="UP001059546">
    <property type="component" value="Chromosome III"/>
</dbReference>
<keyword evidence="8 10" id="KW-0234">DNA repair</keyword>
<dbReference type="SMART" id="SM01287">
    <property type="entry name" value="Rtt106"/>
    <property type="match status" value="1"/>
</dbReference>
<dbReference type="InterPro" id="IPR040258">
    <property type="entry name" value="Spt16"/>
</dbReference>
<keyword evidence="7 10" id="KW-0804">Transcription</keyword>
<dbReference type="InterPro" id="IPR029149">
    <property type="entry name" value="Creatin/AminoP/Spt16_N"/>
</dbReference>
<evidence type="ECO:0000256" key="1">
    <source>
        <dbReference type="ARBA" id="ARBA00010779"/>
    </source>
</evidence>
<dbReference type="Pfam" id="PF08512">
    <property type="entry name" value="Rttp106-like_middle"/>
    <property type="match status" value="1"/>
</dbReference>
<dbReference type="InterPro" id="IPR056595">
    <property type="entry name" value="Fact-SPT16_PH"/>
</dbReference>
<evidence type="ECO:0000256" key="11">
    <source>
        <dbReference type="SAM" id="MobiDB-lite"/>
    </source>
</evidence>
<protein>
    <recommendedName>
        <fullName evidence="10">FACT complex subunit</fullName>
    </recommendedName>
</protein>
<dbReference type="InterPro" id="IPR029148">
    <property type="entry name" value="FACT-SPT16_Nlobe"/>
</dbReference>
<dbReference type="Gene3D" id="2.30.29.150">
    <property type="match status" value="1"/>
</dbReference>
<evidence type="ECO:0000256" key="5">
    <source>
        <dbReference type="ARBA" id="ARBA00023015"/>
    </source>
</evidence>
<dbReference type="EMBL" id="CP075149">
    <property type="protein sequence ID" value="UTX42734.1"/>
    <property type="molecule type" value="Genomic_DNA"/>
</dbReference>
<evidence type="ECO:0000256" key="6">
    <source>
        <dbReference type="ARBA" id="ARBA00023054"/>
    </source>
</evidence>
<dbReference type="AlphaFoldDB" id="A0A9Q9C261"/>
<evidence type="ECO:0000256" key="2">
    <source>
        <dbReference type="ARBA" id="ARBA00022454"/>
    </source>
</evidence>
<keyword evidence="4 10" id="KW-0227">DNA damage</keyword>
<evidence type="ECO:0000259" key="12">
    <source>
        <dbReference type="SMART" id="SM01285"/>
    </source>
</evidence>
<comment type="subcellular location">
    <subcellularLocation>
        <location evidence="10">Nucleus</location>
    </subcellularLocation>
    <subcellularLocation>
        <location evidence="10">Chromosome</location>
    </subcellularLocation>
</comment>
<dbReference type="InterPro" id="IPR011993">
    <property type="entry name" value="PH-like_dom_sf"/>
</dbReference>
<comment type="similarity">
    <text evidence="1 10">Belongs to the peptidase M24 family. SPT16 subfamily.</text>
</comment>
<name>A0A9Q9C261_ENCHE</name>
<keyword evidence="9 10" id="KW-0539">Nucleus</keyword>
<comment type="subunit">
    <text evidence="10">Component of the FACT complex.</text>
</comment>
<accession>A0A9Q9C261</accession>
<comment type="function">
    <text evidence="10">Component of the FACT complex, a general chromatin factor that acts to reorganize nucleosomes. The FACT complex is involved in multiple processes that require DNA as a template such as mRNA elongation, DNA replication and DNA repair. During transcription elongation the FACT complex acts as a histone chaperone that both destabilizes and restores nucleosomal structure. It facilitates the passage of RNA polymerase II and transcription by promoting the dissociation of one histone H2A-H2B dimer from the nucleosome, then subsequently promotes the reestablishment of the nucleosome following the passage of RNA polymerase II.</text>
</comment>
<dbReference type="Gene3D" id="3.40.350.10">
    <property type="entry name" value="Creatinase/prolidase N-terminal domain"/>
    <property type="match status" value="1"/>
</dbReference>
<evidence type="ECO:0000256" key="4">
    <source>
        <dbReference type="ARBA" id="ARBA00022763"/>
    </source>
</evidence>
<dbReference type="GO" id="GO:0006368">
    <property type="term" value="P:transcription elongation by RNA polymerase II"/>
    <property type="evidence" value="ECO:0007669"/>
    <property type="project" value="TreeGrafter"/>
</dbReference>
<dbReference type="SUPFAM" id="SSF55920">
    <property type="entry name" value="Creatinase/aminopeptidase"/>
    <property type="match status" value="1"/>
</dbReference>
<feature type="compositionally biased region" description="Acidic residues" evidence="11">
    <location>
        <begin position="808"/>
        <end position="849"/>
    </location>
</feature>
<dbReference type="Gene3D" id="3.90.230.10">
    <property type="entry name" value="Creatinase/methionine aminopeptidase superfamily"/>
    <property type="match status" value="1"/>
</dbReference>
<keyword evidence="6" id="KW-0175">Coiled coil</keyword>
<feature type="domain" description="Histone chaperone RTT106/FACT complex subunit SPT16-like middle" evidence="14">
    <location>
        <begin position="650"/>
        <end position="750"/>
    </location>
</feature>
<sequence length="857" mass="98633">MSMIRLEEERFVKRSKEIRKRLGGPLVVMLGKSQDVLEFQINSALFIYLLGYEFPETILIVDDTCTVITSQKKSEILKQISCLNVLVRNKDNSNMDEIYKVLKDSYYVVGSEEMQGDFCKKILERINAEDITEKVGEIFLVKDDEEIKNCKASGIAVSALMKKGMEMLWEGAFEKAKLEEMMSSNVEGVDMSLCEFSFPIEYTRDRLRIGVRYNGYCSEVSRTIVISMEEAYMTQEYILGLIRPGADSGFVYSEAEKYFSENGLEFDADFVYTVGLMSQERSFKNSFILKKGCVFVIRLSSETLSLSNTFVLEEKPEYLTSEDTALDFLDKRSRFRDKTKEYELNMRRKEHQKELLDKLIEERLEFYRNISDGGKDEERKEVRVVPYAKEGLVPRQGRTVVDFSRESVVIPIGSYAVPFHISNIKSVAVTDEKFLRINFKAESKGKEEGEEVECEQGESLLSAIKSISIHGNNSRDLAEEINSLKKAHSTKKTVGEVESSEELKIIPRPLSLTDVYMKTDMKSGSRRRKVGSLELHENGFRFKEENVVILFSNIRHIFFSEGNVETNSILHFHLLNPILLGGKVVNVQFYREAGNAMVYDTMKRGDEHMEYIIEKEEEDRQQMINNQFRSFVNSIESETHFKVQIPKAGFYGVPFRENVMIKQTHECLVSLDEAPYFVLTLEDVEVVNFERVVLTVKTVDVLFILKNRYPLDVVMKNKSRLLVSILSVDVQSVNKLKEYLDSNNVLFMETSASIRWNNVIGSIMKDPISFYEDGAWSELMVGDSEESFEESEAEESEELSSSETENISTDDDVSDVSSEEELEEDESYYDSSDDYEDEDEDDSEEESYDEPGKRRKN</sequence>
<organism evidence="15 16">
    <name type="scientific">Encephalitozoon hellem</name>
    <name type="common">Microsporidian parasite</name>
    <dbReference type="NCBI Taxonomy" id="27973"/>
    <lineage>
        <taxon>Eukaryota</taxon>
        <taxon>Fungi</taxon>
        <taxon>Fungi incertae sedis</taxon>
        <taxon>Microsporidia</taxon>
        <taxon>Unikaryonidae</taxon>
        <taxon>Encephalitozoon</taxon>
    </lineage>
</organism>
<feature type="domain" description="FACT complex subunit SPT16 middle" evidence="13">
    <location>
        <begin position="399"/>
        <end position="542"/>
    </location>
</feature>
<reference evidence="15" key="1">
    <citation type="submission" date="2021-05" db="EMBL/GenBank/DDBJ databases">
        <title>Encephalitozoon hellem ATCC 50604 Complete Genome.</title>
        <authorList>
            <person name="Mascarenhas dos Santos A.C."/>
            <person name="Julian A.T."/>
            <person name="Pombert J.-F."/>
        </authorList>
    </citation>
    <scope>NUCLEOTIDE SEQUENCE</scope>
    <source>
        <strain evidence="15">ATCC 50604</strain>
    </source>
</reference>
<feature type="region of interest" description="Disordered" evidence="11">
    <location>
        <begin position="782"/>
        <end position="857"/>
    </location>
</feature>
<feature type="compositionally biased region" description="Acidic residues" evidence="11">
    <location>
        <begin position="783"/>
        <end position="800"/>
    </location>
</feature>
<dbReference type="GO" id="GO:0006281">
    <property type="term" value="P:DNA repair"/>
    <property type="evidence" value="ECO:0007669"/>
    <property type="project" value="UniProtKB-UniRule"/>
</dbReference>
<dbReference type="Pfam" id="PF24824">
    <property type="entry name" value="PH_SPT16"/>
    <property type="match status" value="1"/>
</dbReference>
<evidence type="ECO:0000259" key="13">
    <source>
        <dbReference type="SMART" id="SM01286"/>
    </source>
</evidence>
<dbReference type="Gene3D" id="2.30.29.30">
    <property type="entry name" value="Pleckstrin-homology domain (PH domain)/Phosphotyrosine-binding domain (PTB)"/>
    <property type="match status" value="1"/>
</dbReference>
<evidence type="ECO:0000256" key="10">
    <source>
        <dbReference type="RuleBase" id="RU367052"/>
    </source>
</evidence>
<keyword evidence="3 10" id="KW-0235">DNA replication</keyword>
<gene>
    <name evidence="15" type="ORF">GPU96_03g04560</name>
</gene>
<dbReference type="Pfam" id="PF08644">
    <property type="entry name" value="SPT16"/>
    <property type="match status" value="1"/>
</dbReference>
<dbReference type="SMART" id="SM01286">
    <property type="entry name" value="SPT16"/>
    <property type="match status" value="1"/>
</dbReference>
<dbReference type="InterPro" id="IPR036005">
    <property type="entry name" value="Creatinase/aminopeptidase-like"/>
</dbReference>